<feature type="domain" description="CNNM transmembrane" evidence="12">
    <location>
        <begin position="1"/>
        <end position="195"/>
    </location>
</feature>
<dbReference type="InterPro" id="IPR002550">
    <property type="entry name" value="CNNM"/>
</dbReference>
<evidence type="ECO:0000256" key="10">
    <source>
        <dbReference type="SAM" id="Phobius"/>
    </source>
</evidence>
<dbReference type="InterPro" id="IPR005170">
    <property type="entry name" value="Transptr-assoc_dom"/>
</dbReference>
<protein>
    <submittedName>
        <fullName evidence="13">Hemolysin family protein</fullName>
    </submittedName>
</protein>
<dbReference type="Pfam" id="PF01595">
    <property type="entry name" value="CNNM"/>
    <property type="match status" value="1"/>
</dbReference>
<feature type="transmembrane region" description="Helical" evidence="10">
    <location>
        <begin position="55"/>
        <end position="75"/>
    </location>
</feature>
<dbReference type="PANTHER" id="PTHR43099:SF2">
    <property type="entry name" value="UPF0053 PROTEIN YRKA"/>
    <property type="match status" value="1"/>
</dbReference>
<dbReference type="InterPro" id="IPR046342">
    <property type="entry name" value="CBS_dom_sf"/>
</dbReference>
<organism evidence="13 14">
    <name type="scientific">Larkinella insperata</name>
    <dbReference type="NCBI Taxonomy" id="332158"/>
    <lineage>
        <taxon>Bacteria</taxon>
        <taxon>Pseudomonadati</taxon>
        <taxon>Bacteroidota</taxon>
        <taxon>Cytophagia</taxon>
        <taxon>Cytophagales</taxon>
        <taxon>Spirosomataceae</taxon>
        <taxon>Larkinella</taxon>
    </lineage>
</organism>
<proteinExistence type="predicted"/>
<evidence type="ECO:0000256" key="1">
    <source>
        <dbReference type="ARBA" id="ARBA00004651"/>
    </source>
</evidence>
<keyword evidence="2" id="KW-1003">Cell membrane</keyword>
<dbReference type="Pfam" id="PF00571">
    <property type="entry name" value="CBS"/>
    <property type="match status" value="2"/>
</dbReference>
<feature type="transmembrane region" description="Helical" evidence="10">
    <location>
        <begin position="6"/>
        <end position="24"/>
    </location>
</feature>
<evidence type="ECO:0000256" key="5">
    <source>
        <dbReference type="ARBA" id="ARBA00022989"/>
    </source>
</evidence>
<dbReference type="RefSeq" id="WP_265989961.1">
    <property type="nucleotide sequence ID" value="NZ_CP110973.1"/>
</dbReference>
<reference evidence="14" key="1">
    <citation type="journal article" date="2019" name="Int. J. Syst. Evol. Microbiol.">
        <title>The Global Catalogue of Microorganisms (GCM) 10K type strain sequencing project: providing services to taxonomists for standard genome sequencing and annotation.</title>
        <authorList>
            <consortium name="The Broad Institute Genomics Platform"/>
            <consortium name="The Broad Institute Genome Sequencing Center for Infectious Disease"/>
            <person name="Wu L."/>
            <person name="Ma J."/>
        </authorList>
    </citation>
    <scope>NUCLEOTIDE SEQUENCE [LARGE SCALE GENOMIC DNA]</scope>
    <source>
        <strain evidence="14">CCUG 55608</strain>
    </source>
</reference>
<evidence type="ECO:0000256" key="4">
    <source>
        <dbReference type="ARBA" id="ARBA00022737"/>
    </source>
</evidence>
<dbReference type="InterPro" id="IPR000644">
    <property type="entry name" value="CBS_dom"/>
</dbReference>
<evidence type="ECO:0000256" key="7">
    <source>
        <dbReference type="ARBA" id="ARBA00023136"/>
    </source>
</evidence>
<dbReference type="PROSITE" id="PS51846">
    <property type="entry name" value="CNNM"/>
    <property type="match status" value="1"/>
</dbReference>
<evidence type="ECO:0000259" key="12">
    <source>
        <dbReference type="PROSITE" id="PS51846"/>
    </source>
</evidence>
<dbReference type="EMBL" id="JBHTLP010000002">
    <property type="protein sequence ID" value="MFD1140064.1"/>
    <property type="molecule type" value="Genomic_DNA"/>
</dbReference>
<dbReference type="SUPFAM" id="SSF54631">
    <property type="entry name" value="CBS-domain pair"/>
    <property type="match status" value="1"/>
</dbReference>
<feature type="domain" description="CBS" evidence="11">
    <location>
        <begin position="214"/>
        <end position="277"/>
    </location>
</feature>
<comment type="caution">
    <text evidence="13">The sequence shown here is derived from an EMBL/GenBank/DDBJ whole genome shotgun (WGS) entry which is preliminary data.</text>
</comment>
<name>A0ABW3Q1H9_9BACT</name>
<gene>
    <name evidence="13" type="ORF">ACFQ4C_03055</name>
</gene>
<keyword evidence="5 9" id="KW-1133">Transmembrane helix</keyword>
<dbReference type="SUPFAM" id="SSF56176">
    <property type="entry name" value="FAD-binding/transporter-associated domain-like"/>
    <property type="match status" value="1"/>
</dbReference>
<dbReference type="Gene3D" id="3.30.465.10">
    <property type="match status" value="1"/>
</dbReference>
<evidence type="ECO:0000256" key="6">
    <source>
        <dbReference type="ARBA" id="ARBA00023122"/>
    </source>
</evidence>
<dbReference type="InterPro" id="IPR016169">
    <property type="entry name" value="FAD-bd_PCMH_sub2"/>
</dbReference>
<dbReference type="InterPro" id="IPR036318">
    <property type="entry name" value="FAD-bd_PCMH-like_sf"/>
</dbReference>
<accession>A0ABW3Q1H9</accession>
<evidence type="ECO:0000256" key="2">
    <source>
        <dbReference type="ARBA" id="ARBA00022475"/>
    </source>
</evidence>
<feature type="domain" description="CBS" evidence="11">
    <location>
        <begin position="278"/>
        <end position="335"/>
    </location>
</feature>
<evidence type="ECO:0000256" key="3">
    <source>
        <dbReference type="ARBA" id="ARBA00022692"/>
    </source>
</evidence>
<dbReference type="PANTHER" id="PTHR43099">
    <property type="entry name" value="UPF0053 PROTEIN YRKA"/>
    <property type="match status" value="1"/>
</dbReference>
<keyword evidence="3 9" id="KW-0812">Transmembrane</keyword>
<comment type="subcellular location">
    <subcellularLocation>
        <location evidence="1">Cell membrane</location>
        <topology evidence="1">Multi-pass membrane protein</topology>
    </subcellularLocation>
</comment>
<dbReference type="PROSITE" id="PS51371">
    <property type="entry name" value="CBS"/>
    <property type="match status" value="2"/>
</dbReference>
<feature type="transmembrane region" description="Helical" evidence="10">
    <location>
        <begin position="95"/>
        <end position="120"/>
    </location>
</feature>
<evidence type="ECO:0000313" key="14">
    <source>
        <dbReference type="Proteomes" id="UP001597116"/>
    </source>
</evidence>
<dbReference type="SMART" id="SM01091">
    <property type="entry name" value="CorC_HlyC"/>
    <property type="match status" value="1"/>
</dbReference>
<evidence type="ECO:0000256" key="8">
    <source>
        <dbReference type="PROSITE-ProRule" id="PRU00703"/>
    </source>
</evidence>
<dbReference type="Proteomes" id="UP001597116">
    <property type="component" value="Unassembled WGS sequence"/>
</dbReference>
<dbReference type="InterPro" id="IPR044751">
    <property type="entry name" value="Ion_transp-like_CBS"/>
</dbReference>
<evidence type="ECO:0000259" key="11">
    <source>
        <dbReference type="PROSITE" id="PS51371"/>
    </source>
</evidence>
<dbReference type="InterPro" id="IPR051676">
    <property type="entry name" value="UPF0053_domain"/>
</dbReference>
<dbReference type="Pfam" id="PF03471">
    <property type="entry name" value="CorC_HlyC"/>
    <property type="match status" value="1"/>
</dbReference>
<keyword evidence="7 9" id="KW-0472">Membrane</keyword>
<dbReference type="Gene3D" id="3.10.580.10">
    <property type="entry name" value="CBS-domain"/>
    <property type="match status" value="1"/>
</dbReference>
<keyword evidence="6 8" id="KW-0129">CBS domain</keyword>
<evidence type="ECO:0000256" key="9">
    <source>
        <dbReference type="PROSITE-ProRule" id="PRU01193"/>
    </source>
</evidence>
<evidence type="ECO:0000313" key="13">
    <source>
        <dbReference type="EMBL" id="MFD1140064.1"/>
    </source>
</evidence>
<keyword evidence="14" id="KW-1185">Reference proteome</keyword>
<sequence length="427" mass="47910">MELAIILFLVILNGVFSLSEIALVSSRKARLETDARNGDRRAEEALKLAESPNRFLATVQIGITLIGILTGIFSGDSLTGQISAFVTQFPLLQPYANSIAVTVTVVLITYLSLVLGELVPKRIGLSNPEGIAKFVVRPMNVLSKLTAPFISLLAFSSDLIIKILNIKPNASAVTEEEIKSLIQEGTSGGVIEEIEQEIVQNVFQLGDRRITSLMTNRQEMVFLDVEATVEENRQSIIEHRHSHYPLCRGSVDEMIGLINSKDFLGKDLDDQLTRLEEIKRDILYIPESNMAYQVLERFREKRQYVGVIVDEYGGVLGMVTLNDIVDALVGDISDTNEFEFEIVERGDGSYLIDAQIPFDDFLDYFDIVLQNRRELTGFDTLGGFALQIIKDIPKTGETFSWQDYQFEIVDMDKSRIDKILVTKRAEE</sequence>
<keyword evidence="4" id="KW-0677">Repeat</keyword>
<dbReference type="CDD" id="cd04590">
    <property type="entry name" value="CBS_pair_CorC_HlyC_assoc"/>
    <property type="match status" value="1"/>
</dbReference>